<feature type="transmembrane region" description="Helical" evidence="7">
    <location>
        <begin position="58"/>
        <end position="79"/>
    </location>
</feature>
<feature type="transmembrane region" description="Helical" evidence="7">
    <location>
        <begin position="239"/>
        <end position="260"/>
    </location>
</feature>
<keyword evidence="3" id="KW-1003">Cell membrane</keyword>
<evidence type="ECO:0000313" key="9">
    <source>
        <dbReference type="Proteomes" id="UP001157167"/>
    </source>
</evidence>
<keyword evidence="5 7" id="KW-1133">Transmembrane helix</keyword>
<protein>
    <submittedName>
        <fullName evidence="8">MFS transporter</fullName>
    </submittedName>
</protein>
<feature type="transmembrane region" description="Helical" evidence="7">
    <location>
        <begin position="272"/>
        <end position="291"/>
    </location>
</feature>
<sequence>MPPDGGPAAQPTGWARRAPALRHRRFRRYFAGQAVSVLGSWIQTVALSWLVYRLTGSAALLGITAFLAQAPQLVVAPLAGVWIDRYDRRRLFFAVQGLQMSQALALALLAFLGSPQDWQLVALAAVQGLLNSLDAPLRQSLLAHLVDDRRDLPSAIALNASVFTSGRFLGPPLAGLLLGVSSEALCFLANALSYPFLIAALRGDGVADPPAAPPGRISLAGALREGFHYAWSTPAIRTALASVAILNATAASAIVLMPIYAAEVFRGDSHTLGWLLGAAGAGAVSATVLLASSMSRRGVARTVGIGWLCCGLGLGGLGAIREAGLAMPFLFVLGAGLAATNVSTNSLLQGMAPDRLRGRVISLFAASRFGMDAAGGLLAGVLAQHLGPLAAVVTEAGVLAAALIWLAPRLRNLHRQLA</sequence>
<dbReference type="Proteomes" id="UP001157167">
    <property type="component" value="Unassembled WGS sequence"/>
</dbReference>
<evidence type="ECO:0000256" key="3">
    <source>
        <dbReference type="ARBA" id="ARBA00022475"/>
    </source>
</evidence>
<evidence type="ECO:0000256" key="5">
    <source>
        <dbReference type="ARBA" id="ARBA00022989"/>
    </source>
</evidence>
<dbReference type="PANTHER" id="PTHR23513">
    <property type="entry name" value="INTEGRAL MEMBRANE EFFLUX PROTEIN-RELATED"/>
    <property type="match status" value="1"/>
</dbReference>
<evidence type="ECO:0000256" key="2">
    <source>
        <dbReference type="ARBA" id="ARBA00022448"/>
    </source>
</evidence>
<feature type="transmembrane region" description="Helical" evidence="7">
    <location>
        <begin position="360"/>
        <end position="383"/>
    </location>
</feature>
<organism evidence="8 9">
    <name type="scientific">Zoogloea oryzae</name>
    <dbReference type="NCBI Taxonomy" id="310767"/>
    <lineage>
        <taxon>Bacteria</taxon>
        <taxon>Pseudomonadati</taxon>
        <taxon>Pseudomonadota</taxon>
        <taxon>Betaproteobacteria</taxon>
        <taxon>Rhodocyclales</taxon>
        <taxon>Zoogloeaceae</taxon>
        <taxon>Zoogloea</taxon>
    </lineage>
</organism>
<dbReference type="Gene3D" id="1.20.1250.20">
    <property type="entry name" value="MFS general substrate transporter like domains"/>
    <property type="match status" value="1"/>
</dbReference>
<keyword evidence="6 7" id="KW-0472">Membrane</keyword>
<keyword evidence="9" id="KW-1185">Reference proteome</keyword>
<dbReference type="RefSeq" id="WP_284187464.1">
    <property type="nucleotide sequence ID" value="NZ_BSPX01000018.1"/>
</dbReference>
<dbReference type="PANTHER" id="PTHR23513:SF11">
    <property type="entry name" value="STAPHYLOFERRIN A TRANSPORTER"/>
    <property type="match status" value="1"/>
</dbReference>
<feature type="transmembrane region" description="Helical" evidence="7">
    <location>
        <begin position="389"/>
        <end position="407"/>
    </location>
</feature>
<proteinExistence type="predicted"/>
<accession>A0ABQ6FBT2</accession>
<evidence type="ECO:0000256" key="1">
    <source>
        <dbReference type="ARBA" id="ARBA00004651"/>
    </source>
</evidence>
<evidence type="ECO:0000256" key="7">
    <source>
        <dbReference type="SAM" id="Phobius"/>
    </source>
</evidence>
<gene>
    <name evidence="8" type="ORF">GCM10007933_15480</name>
</gene>
<keyword evidence="2" id="KW-0813">Transport</keyword>
<evidence type="ECO:0000256" key="6">
    <source>
        <dbReference type="ARBA" id="ARBA00023136"/>
    </source>
</evidence>
<evidence type="ECO:0000313" key="8">
    <source>
        <dbReference type="EMBL" id="GLT22092.1"/>
    </source>
</evidence>
<keyword evidence="4 7" id="KW-0812">Transmembrane</keyword>
<feature type="transmembrane region" description="Helical" evidence="7">
    <location>
        <begin position="303"/>
        <end position="320"/>
    </location>
</feature>
<feature type="transmembrane region" description="Helical" evidence="7">
    <location>
        <begin position="29"/>
        <end position="52"/>
    </location>
</feature>
<comment type="caution">
    <text evidence="8">The sequence shown here is derived from an EMBL/GenBank/DDBJ whole genome shotgun (WGS) entry which is preliminary data.</text>
</comment>
<evidence type="ECO:0000256" key="4">
    <source>
        <dbReference type="ARBA" id="ARBA00022692"/>
    </source>
</evidence>
<feature type="transmembrane region" description="Helical" evidence="7">
    <location>
        <begin position="326"/>
        <end position="348"/>
    </location>
</feature>
<dbReference type="InterPro" id="IPR010290">
    <property type="entry name" value="TM_effector"/>
</dbReference>
<dbReference type="SUPFAM" id="SSF103473">
    <property type="entry name" value="MFS general substrate transporter"/>
    <property type="match status" value="1"/>
</dbReference>
<dbReference type="InterPro" id="IPR036259">
    <property type="entry name" value="MFS_trans_sf"/>
</dbReference>
<reference evidence="9" key="1">
    <citation type="journal article" date="2019" name="Int. J. Syst. Evol. Microbiol.">
        <title>The Global Catalogue of Microorganisms (GCM) 10K type strain sequencing project: providing services to taxonomists for standard genome sequencing and annotation.</title>
        <authorList>
            <consortium name="The Broad Institute Genomics Platform"/>
            <consortium name="The Broad Institute Genome Sequencing Center for Infectious Disease"/>
            <person name="Wu L."/>
            <person name="Ma J."/>
        </authorList>
    </citation>
    <scope>NUCLEOTIDE SEQUENCE [LARGE SCALE GENOMIC DNA]</scope>
    <source>
        <strain evidence="9">NBRC 102407</strain>
    </source>
</reference>
<dbReference type="EMBL" id="BSPX01000018">
    <property type="protein sequence ID" value="GLT22092.1"/>
    <property type="molecule type" value="Genomic_DNA"/>
</dbReference>
<dbReference type="Pfam" id="PF05977">
    <property type="entry name" value="MFS_3"/>
    <property type="match status" value="1"/>
</dbReference>
<dbReference type="CDD" id="cd06173">
    <property type="entry name" value="MFS_MefA_like"/>
    <property type="match status" value="1"/>
</dbReference>
<name>A0ABQ6FBT2_9RHOO</name>
<comment type="subcellular location">
    <subcellularLocation>
        <location evidence="1">Cell membrane</location>
        <topology evidence="1">Multi-pass membrane protein</topology>
    </subcellularLocation>
</comment>